<accession>A0A1I6I953</accession>
<reference evidence="7" key="1">
    <citation type="submission" date="2016-10" db="EMBL/GenBank/DDBJ databases">
        <authorList>
            <person name="Varghese N."/>
            <person name="Submissions S."/>
        </authorList>
    </citation>
    <scope>NUCLEOTIDE SEQUENCE [LARGE SCALE GENOMIC DNA]</scope>
    <source>
        <strain evidence="7">CGMCC 1.8711</strain>
    </source>
</reference>
<sequence>METPGERVFEARESICPFCGVGCGLSYDPKSGKATGWRAPVNTRGELCPKGVAAFDVVDHPDRLTAPLVRDGDGLREATWEEAFERIETAFGEIRDRDGPDALFFFASSNCTNEENYVFQKLARLLGTNNVDNCARLCHSSTVAAMQERFGAGAMTNSLVDLTEADAYFVVGANPAENHPIIFQSYLAPAIRDGTTLIHVDPRENATTKLAAHHLPVRPGYDIPLLNAMAKVLVEEGLTDDAFLEERVSGVDAFVAALDGVDVDANAELAGVDPGELRAAARAYASVERAAIFTGMGTSQHHCGTDNVHALLNLALLTGNVGKRGSGVNPLRGQNNVQGAGDVGALPNVLPGYAPVTDVDARERLAREWGVEPPAVPGLTEVEATHAFGGGVRGAFVFGENPVVTEPNANRVAEKFDSLDFLAVHDLFLTETAAFADVVLPGSAWAERGGTVTNTDRQVQRMRPNADPPGDAREDLAVLCELGRRLTGLDAQFDYDSPEQVFEEIARVTPQYAGMSYAGLGTGSQRWPFPEGATEGVDVLHRERFASGDRCAALRVVEHVDPADAVDDDHLVLTTGRVLQHFNSGALTRRSGLLTRLRSEDALQIHPDDAVERGIDDGVRVRVANDRGSVTVVADVTPAVRRGTVFATFHYAEPLANALTGDALDPVSKIPEYKHSAVRVTVENAESE</sequence>
<dbReference type="GO" id="GO:0016020">
    <property type="term" value="C:membrane"/>
    <property type="evidence" value="ECO:0007669"/>
    <property type="project" value="TreeGrafter"/>
</dbReference>
<dbReference type="PANTHER" id="PTHR43105:SF10">
    <property type="entry name" value="NADH-QUINONE OXIDOREDUCTASE SUBUNIT G"/>
    <property type="match status" value="1"/>
</dbReference>
<dbReference type="InterPro" id="IPR006478">
    <property type="entry name" value="Formate_DH_asu"/>
</dbReference>
<dbReference type="Gene3D" id="3.40.228.10">
    <property type="entry name" value="Dimethylsulfoxide Reductase, domain 2"/>
    <property type="match status" value="1"/>
</dbReference>
<dbReference type="GO" id="GO:0046872">
    <property type="term" value="F:metal ion binding"/>
    <property type="evidence" value="ECO:0007669"/>
    <property type="project" value="UniProtKB-KW"/>
</dbReference>
<dbReference type="InterPro" id="IPR050123">
    <property type="entry name" value="Prok_molybdopt-oxidoreductase"/>
</dbReference>
<dbReference type="Gene3D" id="3.40.50.740">
    <property type="match status" value="1"/>
</dbReference>
<dbReference type="GO" id="GO:0043546">
    <property type="term" value="F:molybdopterin cofactor binding"/>
    <property type="evidence" value="ECO:0007669"/>
    <property type="project" value="InterPro"/>
</dbReference>
<dbReference type="GO" id="GO:0051539">
    <property type="term" value="F:4 iron, 4 sulfur cluster binding"/>
    <property type="evidence" value="ECO:0007669"/>
    <property type="project" value="UniProtKB-KW"/>
</dbReference>
<dbReference type="RefSeq" id="WP_089882203.1">
    <property type="nucleotide sequence ID" value="NZ_FOYS01000005.1"/>
</dbReference>
<dbReference type="InterPro" id="IPR041924">
    <property type="entry name" value="Formate_Dh-H_N"/>
</dbReference>
<dbReference type="Pfam" id="PF01568">
    <property type="entry name" value="Molydop_binding"/>
    <property type="match status" value="1"/>
</dbReference>
<dbReference type="Pfam" id="PF04879">
    <property type="entry name" value="Molybdop_Fe4S4"/>
    <property type="match status" value="1"/>
</dbReference>
<evidence type="ECO:0000256" key="1">
    <source>
        <dbReference type="ARBA" id="ARBA00022485"/>
    </source>
</evidence>
<dbReference type="InterPro" id="IPR009010">
    <property type="entry name" value="Asp_de-COase-like_dom_sf"/>
</dbReference>
<evidence type="ECO:0000256" key="3">
    <source>
        <dbReference type="ARBA" id="ARBA00023004"/>
    </source>
</evidence>
<keyword evidence="4" id="KW-0411">Iron-sulfur</keyword>
<dbReference type="InterPro" id="IPR006963">
    <property type="entry name" value="Mopterin_OxRdtase_4Fe-4S_dom"/>
</dbReference>
<evidence type="ECO:0000313" key="7">
    <source>
        <dbReference type="Proteomes" id="UP000243250"/>
    </source>
</evidence>
<dbReference type="SUPFAM" id="SSF50692">
    <property type="entry name" value="ADC-like"/>
    <property type="match status" value="1"/>
</dbReference>
<dbReference type="GO" id="GO:0003954">
    <property type="term" value="F:NADH dehydrogenase activity"/>
    <property type="evidence" value="ECO:0007669"/>
    <property type="project" value="TreeGrafter"/>
</dbReference>
<dbReference type="InterPro" id="IPR006656">
    <property type="entry name" value="Mopterin_OxRdtase"/>
</dbReference>
<dbReference type="Gene3D" id="2.40.40.20">
    <property type="match status" value="1"/>
</dbReference>
<dbReference type="PANTHER" id="PTHR43105">
    <property type="entry name" value="RESPIRATORY NITRATE REDUCTASE"/>
    <property type="match status" value="1"/>
</dbReference>
<evidence type="ECO:0000259" key="5">
    <source>
        <dbReference type="SMART" id="SM00926"/>
    </source>
</evidence>
<keyword evidence="7" id="KW-1185">Reference proteome</keyword>
<keyword evidence="3" id="KW-0408">Iron</keyword>
<dbReference type="CDD" id="cd02753">
    <property type="entry name" value="MopB_Formate-Dh-H"/>
    <property type="match status" value="1"/>
</dbReference>
<dbReference type="GO" id="GO:0022904">
    <property type="term" value="P:respiratory electron transport chain"/>
    <property type="evidence" value="ECO:0007669"/>
    <property type="project" value="TreeGrafter"/>
</dbReference>
<dbReference type="OrthoDB" id="23466at2157"/>
<dbReference type="InterPro" id="IPR006657">
    <property type="entry name" value="MoPterin_dinucl-bd_dom"/>
</dbReference>
<dbReference type="EMBL" id="FOYS01000005">
    <property type="protein sequence ID" value="SFR63262.1"/>
    <property type="molecule type" value="Genomic_DNA"/>
</dbReference>
<dbReference type="Pfam" id="PF00384">
    <property type="entry name" value="Molybdopterin"/>
    <property type="match status" value="1"/>
</dbReference>
<dbReference type="AlphaFoldDB" id="A0A1I6I953"/>
<dbReference type="GO" id="GO:0008863">
    <property type="term" value="F:formate dehydrogenase (NAD+) activity"/>
    <property type="evidence" value="ECO:0007669"/>
    <property type="project" value="InterPro"/>
</dbReference>
<feature type="domain" description="4Fe-4S Mo/W bis-MGD-type" evidence="5">
    <location>
        <begin position="9"/>
        <end position="60"/>
    </location>
</feature>
<dbReference type="Gene3D" id="2.20.25.90">
    <property type="entry name" value="ADC-like domains"/>
    <property type="match status" value="1"/>
</dbReference>
<protein>
    <submittedName>
        <fullName evidence="6">Formate dehydrogenase major subunit</fullName>
    </submittedName>
</protein>
<gene>
    <name evidence="6" type="ORF">SAMN04488124_2876</name>
</gene>
<evidence type="ECO:0000256" key="2">
    <source>
        <dbReference type="ARBA" id="ARBA00022723"/>
    </source>
</evidence>
<keyword evidence="2" id="KW-0479">Metal-binding</keyword>
<name>A0A1I6I953_9EURY</name>
<dbReference type="InterPro" id="IPR006655">
    <property type="entry name" value="Mopterin_OxRdtase_prok_CS"/>
</dbReference>
<dbReference type="SUPFAM" id="SSF53706">
    <property type="entry name" value="Formate dehydrogenase/DMSO reductase, domains 1-3"/>
    <property type="match status" value="1"/>
</dbReference>
<proteinExistence type="predicted"/>
<dbReference type="CDD" id="cd00508">
    <property type="entry name" value="MopB_CT_Fdh-Nap-like"/>
    <property type="match status" value="1"/>
</dbReference>
<evidence type="ECO:0000313" key="6">
    <source>
        <dbReference type="EMBL" id="SFR63262.1"/>
    </source>
</evidence>
<dbReference type="STRING" id="555875.SAMN04488124_2876"/>
<evidence type="ECO:0000256" key="4">
    <source>
        <dbReference type="ARBA" id="ARBA00023014"/>
    </source>
</evidence>
<dbReference type="NCBIfam" id="TIGR01591">
    <property type="entry name" value="Fdh-alpha"/>
    <property type="match status" value="1"/>
</dbReference>
<dbReference type="PROSITE" id="PS00490">
    <property type="entry name" value="MOLYBDOPTERIN_PROK_2"/>
    <property type="match status" value="1"/>
</dbReference>
<keyword evidence="1" id="KW-0004">4Fe-4S</keyword>
<dbReference type="Proteomes" id="UP000243250">
    <property type="component" value="Unassembled WGS sequence"/>
</dbReference>
<organism evidence="6 7">
    <name type="scientific">Halogeometricum limi</name>
    <dbReference type="NCBI Taxonomy" id="555875"/>
    <lineage>
        <taxon>Archaea</taxon>
        <taxon>Methanobacteriati</taxon>
        <taxon>Methanobacteriota</taxon>
        <taxon>Stenosarchaea group</taxon>
        <taxon>Halobacteria</taxon>
        <taxon>Halobacteriales</taxon>
        <taxon>Haloferacaceae</taxon>
        <taxon>Halogeometricum</taxon>
    </lineage>
</organism>
<dbReference type="GO" id="GO:0015942">
    <property type="term" value="P:formate metabolic process"/>
    <property type="evidence" value="ECO:0007669"/>
    <property type="project" value="InterPro"/>
</dbReference>
<dbReference type="SMART" id="SM00926">
    <property type="entry name" value="Molybdop_Fe4S4"/>
    <property type="match status" value="1"/>
</dbReference>